<organism evidence="7 8">
    <name type="scientific">Pseudoalteromonas piscicida</name>
    <dbReference type="NCBI Taxonomy" id="43662"/>
    <lineage>
        <taxon>Bacteria</taxon>
        <taxon>Pseudomonadati</taxon>
        <taxon>Pseudomonadota</taxon>
        <taxon>Gammaproteobacteria</taxon>
        <taxon>Alteromonadales</taxon>
        <taxon>Pseudoalteromonadaceae</taxon>
        <taxon>Pseudoalteromonas</taxon>
    </lineage>
</organism>
<dbReference type="InterPro" id="IPR003347">
    <property type="entry name" value="JmjC_dom"/>
</dbReference>
<comment type="caution">
    <text evidence="7">The sequence shown here is derived from an EMBL/GenBank/DDBJ whole genome shotgun (WGS) entry which is preliminary data.</text>
</comment>
<sequence>MYQLQINDLTFEQFLEQYWQKKPLLIKQGFRDFDDPLEPEELAGLATEECIESRIVTNHKDQWEAHHGPFEQFDLLTETNSTLLVQAVDHWHPQAAEIVEAFRFIPNWRIDDLMISFSTPGGGVGPHLDQYDVFIIQGQGKRHWRVGLRDESLKQFAQNKSLLQVEQFEAVIDAVLEPGDILYIPPACPHEGYAIENALNYSVGFRAPDQKDLISSFADHIIDMEAGKQRFSDPDLLPRDSIGEVTNSDKQQIHAMLQSLLEDDSLYSKWLGKTLSEPKHEMDLAPLDPPIEPQALEEIATENPIIYRAGGVRALYQVCEDHILFSVNGDNYTVSHACLNAIKQLTDNVEFEFKAIIPALSSLEFKQTLTKLINDGTYFVEDSDPADADFDEGWE</sequence>
<keyword evidence="4" id="KW-0560">Oxidoreductase</keyword>
<dbReference type="GO" id="GO:0016706">
    <property type="term" value="F:2-oxoglutarate-dependent dioxygenase activity"/>
    <property type="evidence" value="ECO:0007669"/>
    <property type="project" value="TreeGrafter"/>
</dbReference>
<evidence type="ECO:0000256" key="4">
    <source>
        <dbReference type="ARBA" id="ARBA00023002"/>
    </source>
</evidence>
<dbReference type="SMART" id="SM00558">
    <property type="entry name" value="JmjC"/>
    <property type="match status" value="1"/>
</dbReference>
<keyword evidence="7" id="KW-0687">Ribonucleoprotein</keyword>
<keyword evidence="8" id="KW-1185">Reference proteome</keyword>
<dbReference type="InterPro" id="IPR039994">
    <property type="entry name" value="NO66-like"/>
</dbReference>
<evidence type="ECO:0000256" key="1">
    <source>
        <dbReference type="ARBA" id="ARBA00001954"/>
    </source>
</evidence>
<dbReference type="Gene3D" id="3.40.366.30">
    <property type="entry name" value="50S ribosomal protein L16 arginine hydroxylase, Chain A, Domain 2"/>
    <property type="match status" value="1"/>
</dbReference>
<dbReference type="GO" id="GO:0005840">
    <property type="term" value="C:ribosome"/>
    <property type="evidence" value="ECO:0007669"/>
    <property type="project" value="UniProtKB-KW"/>
</dbReference>
<dbReference type="OrthoDB" id="9764016at2"/>
<proteinExistence type="predicted"/>
<gene>
    <name evidence="7" type="ORF">CEX98_06955</name>
</gene>
<dbReference type="Gene3D" id="2.60.120.650">
    <property type="entry name" value="Cupin"/>
    <property type="match status" value="1"/>
</dbReference>
<keyword evidence="2" id="KW-0479">Metal-binding</keyword>
<dbReference type="AlphaFoldDB" id="A0A2A5JST5"/>
<evidence type="ECO:0000313" key="7">
    <source>
        <dbReference type="EMBL" id="PCK32460.1"/>
    </source>
</evidence>
<evidence type="ECO:0000256" key="2">
    <source>
        <dbReference type="ARBA" id="ARBA00022723"/>
    </source>
</evidence>
<comment type="cofactor">
    <cofactor evidence="1">
        <name>Fe(2+)</name>
        <dbReference type="ChEBI" id="CHEBI:29033"/>
    </cofactor>
</comment>
<protein>
    <submittedName>
        <fullName evidence="7">50S ribosomal protein L16 arginine hydroxylase</fullName>
    </submittedName>
</protein>
<dbReference type="PANTHER" id="PTHR13096">
    <property type="entry name" value="MINA53 MYC INDUCED NUCLEAR ANTIGEN"/>
    <property type="match status" value="1"/>
</dbReference>
<feature type="domain" description="JmjC" evidence="6">
    <location>
        <begin position="94"/>
        <end position="222"/>
    </location>
</feature>
<evidence type="ECO:0000256" key="3">
    <source>
        <dbReference type="ARBA" id="ARBA00022964"/>
    </source>
</evidence>
<dbReference type="SUPFAM" id="SSF51197">
    <property type="entry name" value="Clavaminate synthase-like"/>
    <property type="match status" value="1"/>
</dbReference>
<dbReference type="RefSeq" id="WP_099641383.1">
    <property type="nucleotide sequence ID" value="NZ_JAQPZX010000008.1"/>
</dbReference>
<dbReference type="Proteomes" id="UP000228621">
    <property type="component" value="Unassembled WGS sequence"/>
</dbReference>
<dbReference type="InterPro" id="IPR046799">
    <property type="entry name" value="ROXA-like_wH"/>
</dbReference>
<dbReference type="GO" id="GO:0046872">
    <property type="term" value="F:metal ion binding"/>
    <property type="evidence" value="ECO:0007669"/>
    <property type="project" value="UniProtKB-KW"/>
</dbReference>
<evidence type="ECO:0000313" key="8">
    <source>
        <dbReference type="Proteomes" id="UP000228621"/>
    </source>
</evidence>
<dbReference type="Pfam" id="PF08007">
    <property type="entry name" value="JmjC_2"/>
    <property type="match status" value="1"/>
</dbReference>
<dbReference type="EMBL" id="NKHF01000029">
    <property type="protein sequence ID" value="PCK32460.1"/>
    <property type="molecule type" value="Genomic_DNA"/>
</dbReference>
<accession>A0A2A5JST5</accession>
<evidence type="ECO:0000259" key="6">
    <source>
        <dbReference type="PROSITE" id="PS51184"/>
    </source>
</evidence>
<keyword evidence="7" id="KW-0689">Ribosomal protein</keyword>
<evidence type="ECO:0000256" key="5">
    <source>
        <dbReference type="ARBA" id="ARBA00023004"/>
    </source>
</evidence>
<name>A0A2A5JST5_PSEO7</name>
<dbReference type="Pfam" id="PF20514">
    <property type="entry name" value="WHD_ROXA"/>
    <property type="match status" value="1"/>
</dbReference>
<keyword evidence="5" id="KW-0408">Iron</keyword>
<dbReference type="PROSITE" id="PS51184">
    <property type="entry name" value="JMJC"/>
    <property type="match status" value="1"/>
</dbReference>
<keyword evidence="3" id="KW-0223">Dioxygenase</keyword>
<dbReference type="PANTHER" id="PTHR13096:SF8">
    <property type="entry name" value="RIBOSOMAL OXYGENASE 1"/>
    <property type="match status" value="1"/>
</dbReference>
<reference evidence="8" key="1">
    <citation type="journal article" date="2019" name="Genome Announc.">
        <title>Draft Genome Sequence of Pseudoalteromonas piscicida Strain 36Y ROTHPW, an Hypersaline Seawater Isolate from the South Coast of Sonora, Mexico.</title>
        <authorList>
            <person name="Sanchez-Diaz R."/>
            <person name="Molina-Garza Z.J."/>
            <person name="Cruz-Suarez L.E."/>
            <person name="Selvin J."/>
            <person name="Kiran G.S."/>
            <person name="Ibarra-Gamez J.C."/>
            <person name="Gomez-Gil B."/>
            <person name="Galaviz-Silva L."/>
        </authorList>
    </citation>
    <scope>NUCLEOTIDE SEQUENCE [LARGE SCALE GENOMIC DNA]</scope>
    <source>
        <strain evidence="8">36Y_RITHPW</strain>
    </source>
</reference>